<dbReference type="Gene3D" id="3.40.50.300">
    <property type="entry name" value="P-loop containing nucleotide triphosphate hydrolases"/>
    <property type="match status" value="1"/>
</dbReference>
<dbReference type="PROSITE" id="PS00211">
    <property type="entry name" value="ABC_TRANSPORTER_1"/>
    <property type="match status" value="1"/>
</dbReference>
<dbReference type="Pfam" id="PF00005">
    <property type="entry name" value="ABC_tran"/>
    <property type="match status" value="1"/>
</dbReference>
<gene>
    <name evidence="7" type="ORF">SAMN04488105_109216</name>
</gene>
<dbReference type="STRING" id="282683.SAMN04488105_109216"/>
<dbReference type="InterPro" id="IPR003439">
    <property type="entry name" value="ABC_transporter-like_ATP-bd"/>
</dbReference>
<dbReference type="EMBL" id="FNAV01000009">
    <property type="protein sequence ID" value="SDE91745.1"/>
    <property type="molecule type" value="Genomic_DNA"/>
</dbReference>
<evidence type="ECO:0000256" key="3">
    <source>
        <dbReference type="ARBA" id="ARBA00022741"/>
    </source>
</evidence>
<evidence type="ECO:0000256" key="1">
    <source>
        <dbReference type="ARBA" id="ARBA00005417"/>
    </source>
</evidence>
<dbReference type="GO" id="GO:0016887">
    <property type="term" value="F:ATP hydrolysis activity"/>
    <property type="evidence" value="ECO:0007669"/>
    <property type="project" value="InterPro"/>
</dbReference>
<reference evidence="8" key="1">
    <citation type="submission" date="2016-10" db="EMBL/GenBank/DDBJ databases">
        <authorList>
            <person name="Varghese N."/>
            <person name="Submissions S."/>
        </authorList>
    </citation>
    <scope>NUCLEOTIDE SEQUENCE [LARGE SCALE GENOMIC DNA]</scope>
    <source>
        <strain evidence="8">DSM 10146</strain>
    </source>
</reference>
<keyword evidence="4 7" id="KW-0067">ATP-binding</keyword>
<dbReference type="AlphaFoldDB" id="A0A1G7GUF2"/>
<keyword evidence="8" id="KW-1185">Reference proteome</keyword>
<comment type="similarity">
    <text evidence="1">Belongs to the ABC transporter superfamily.</text>
</comment>
<proteinExistence type="inferred from homology"/>
<name>A0A1G7GUF2_9RHOB</name>
<keyword evidence="3" id="KW-0547">Nucleotide-binding</keyword>
<organism evidence="7 8">
    <name type="scientific">Salipiger thiooxidans</name>
    <dbReference type="NCBI Taxonomy" id="282683"/>
    <lineage>
        <taxon>Bacteria</taxon>
        <taxon>Pseudomonadati</taxon>
        <taxon>Pseudomonadota</taxon>
        <taxon>Alphaproteobacteria</taxon>
        <taxon>Rhodobacterales</taxon>
        <taxon>Roseobacteraceae</taxon>
        <taxon>Salipiger</taxon>
    </lineage>
</organism>
<dbReference type="InterPro" id="IPR003593">
    <property type="entry name" value="AAA+_ATPase"/>
</dbReference>
<keyword evidence="2" id="KW-0813">Transport</keyword>
<evidence type="ECO:0000256" key="2">
    <source>
        <dbReference type="ARBA" id="ARBA00022448"/>
    </source>
</evidence>
<dbReference type="InterPro" id="IPR017871">
    <property type="entry name" value="ABC_transporter-like_CS"/>
</dbReference>
<dbReference type="GO" id="GO:0015658">
    <property type="term" value="F:branched-chain amino acid transmembrane transporter activity"/>
    <property type="evidence" value="ECO:0007669"/>
    <property type="project" value="TreeGrafter"/>
</dbReference>
<dbReference type="InterPro" id="IPR052156">
    <property type="entry name" value="BCAA_Transport_ATP-bd_LivF"/>
</dbReference>
<dbReference type="SMART" id="SM00382">
    <property type="entry name" value="AAA"/>
    <property type="match status" value="1"/>
</dbReference>
<dbReference type="Proteomes" id="UP000198994">
    <property type="component" value="Unassembled WGS sequence"/>
</dbReference>
<protein>
    <submittedName>
        <fullName evidence="7">Branched-chain amino acid transport system ATP-binding protein</fullName>
    </submittedName>
</protein>
<sequence>MTPLLRTSGLMVRYGPVEAVRGIDFEIGEGEIVAFLGANGAGKSSTLNALVGLVPVHSGTVEFLGRDITHDPAETLAPAGLTLVPEGRRVFNTLSVAENLRMGAYGIREKAAVAEAWDRVYDLFPILAERRGQFAGTLSGGQQQMLAIGRAMMSGPKLLLLDEPSLGLAPLIVEQVFELLVRLRGAGVTLGVVEQNVARSLQIADRGYVLSGGRIVGQGSAAELATSEALSGAYLDG</sequence>
<evidence type="ECO:0000313" key="7">
    <source>
        <dbReference type="EMBL" id="SDE91745.1"/>
    </source>
</evidence>
<evidence type="ECO:0000256" key="5">
    <source>
        <dbReference type="ARBA" id="ARBA00022970"/>
    </source>
</evidence>
<dbReference type="InterPro" id="IPR027417">
    <property type="entry name" value="P-loop_NTPase"/>
</dbReference>
<dbReference type="PANTHER" id="PTHR43820:SF4">
    <property type="entry name" value="HIGH-AFFINITY BRANCHED-CHAIN AMINO ACID TRANSPORT ATP-BINDING PROTEIN LIVF"/>
    <property type="match status" value="1"/>
</dbReference>
<accession>A0A1G7GUF2</accession>
<dbReference type="CDD" id="cd03224">
    <property type="entry name" value="ABC_TM1139_LivF_branched"/>
    <property type="match status" value="1"/>
</dbReference>
<dbReference type="OrthoDB" id="9806149at2"/>
<dbReference type="GO" id="GO:0015807">
    <property type="term" value="P:L-amino acid transport"/>
    <property type="evidence" value="ECO:0007669"/>
    <property type="project" value="TreeGrafter"/>
</dbReference>
<evidence type="ECO:0000256" key="4">
    <source>
        <dbReference type="ARBA" id="ARBA00022840"/>
    </source>
</evidence>
<dbReference type="SUPFAM" id="SSF52540">
    <property type="entry name" value="P-loop containing nucleoside triphosphate hydrolases"/>
    <property type="match status" value="1"/>
</dbReference>
<evidence type="ECO:0000313" key="8">
    <source>
        <dbReference type="Proteomes" id="UP000198994"/>
    </source>
</evidence>
<evidence type="ECO:0000259" key="6">
    <source>
        <dbReference type="PROSITE" id="PS50893"/>
    </source>
</evidence>
<dbReference type="GO" id="GO:0005524">
    <property type="term" value="F:ATP binding"/>
    <property type="evidence" value="ECO:0007669"/>
    <property type="project" value="UniProtKB-KW"/>
</dbReference>
<dbReference type="PROSITE" id="PS50893">
    <property type="entry name" value="ABC_TRANSPORTER_2"/>
    <property type="match status" value="1"/>
</dbReference>
<dbReference type="PANTHER" id="PTHR43820">
    <property type="entry name" value="HIGH-AFFINITY BRANCHED-CHAIN AMINO ACID TRANSPORT ATP-BINDING PROTEIN LIVF"/>
    <property type="match status" value="1"/>
</dbReference>
<feature type="domain" description="ABC transporter" evidence="6">
    <location>
        <begin position="5"/>
        <end position="237"/>
    </location>
</feature>
<keyword evidence="5" id="KW-0029">Amino-acid transport</keyword>